<dbReference type="AlphaFoldDB" id="A0AAP0PUJ0"/>
<evidence type="ECO:0000256" key="1">
    <source>
        <dbReference type="SAM" id="MobiDB-lite"/>
    </source>
</evidence>
<keyword evidence="3" id="KW-1185">Reference proteome</keyword>
<feature type="compositionally biased region" description="Acidic residues" evidence="1">
    <location>
        <begin position="51"/>
        <end position="65"/>
    </location>
</feature>
<accession>A0AAP0PUJ0</accession>
<name>A0AAP0PUJ0_9MAGN</name>
<dbReference type="EMBL" id="JBBNAE010000001">
    <property type="protein sequence ID" value="KAK9155395.1"/>
    <property type="molecule type" value="Genomic_DNA"/>
</dbReference>
<protein>
    <submittedName>
        <fullName evidence="2">Uncharacterized protein</fullName>
    </submittedName>
</protein>
<feature type="region of interest" description="Disordered" evidence="1">
    <location>
        <begin position="46"/>
        <end position="75"/>
    </location>
</feature>
<evidence type="ECO:0000313" key="2">
    <source>
        <dbReference type="EMBL" id="KAK9155395.1"/>
    </source>
</evidence>
<organism evidence="2 3">
    <name type="scientific">Stephania japonica</name>
    <dbReference type="NCBI Taxonomy" id="461633"/>
    <lineage>
        <taxon>Eukaryota</taxon>
        <taxon>Viridiplantae</taxon>
        <taxon>Streptophyta</taxon>
        <taxon>Embryophyta</taxon>
        <taxon>Tracheophyta</taxon>
        <taxon>Spermatophyta</taxon>
        <taxon>Magnoliopsida</taxon>
        <taxon>Ranunculales</taxon>
        <taxon>Menispermaceae</taxon>
        <taxon>Menispermoideae</taxon>
        <taxon>Cissampelideae</taxon>
        <taxon>Stephania</taxon>
    </lineage>
</organism>
<reference evidence="2 3" key="1">
    <citation type="submission" date="2024-01" db="EMBL/GenBank/DDBJ databases">
        <title>Genome assemblies of Stephania.</title>
        <authorList>
            <person name="Yang L."/>
        </authorList>
    </citation>
    <scope>NUCLEOTIDE SEQUENCE [LARGE SCALE GENOMIC DNA]</scope>
    <source>
        <strain evidence="2">QJT</strain>
        <tissue evidence="2">Leaf</tissue>
    </source>
</reference>
<sequence>MNLSLLQSKEGFVFESDRNHVLGKNNLLLMGLILDPVTGKWVEKYGHTSSSEEDDQDDMDQEESDVSGGEGTSVEIEYIDSRVEEDESRDGETWNWSMDKLLKNLNGNIDNHVGGGRTPITPSIGLTSSPLMLQEMKQLLEEHFHGLQVFMEAWFNQVDNMAREQSRIAEHVDKLEKKVRKLTDVLFCVDFARVDSVVHVGLGQVGPSLCGNWGRHILTKSAGDASYGLNLLHGDMETLLIHAQDLVEKTEYSRKVVVDFMEWFDALLKRYEEQLGERETRKKWKRTWKPDHVDLDANP</sequence>
<evidence type="ECO:0000313" key="3">
    <source>
        <dbReference type="Proteomes" id="UP001417504"/>
    </source>
</evidence>
<gene>
    <name evidence="2" type="ORF">Sjap_002875</name>
</gene>
<dbReference type="Proteomes" id="UP001417504">
    <property type="component" value="Unassembled WGS sequence"/>
</dbReference>
<proteinExistence type="predicted"/>
<comment type="caution">
    <text evidence="2">The sequence shown here is derived from an EMBL/GenBank/DDBJ whole genome shotgun (WGS) entry which is preliminary data.</text>
</comment>